<proteinExistence type="predicted"/>
<dbReference type="EMBL" id="KL197751">
    <property type="protein sequence ID" value="KDQ51166.1"/>
    <property type="molecule type" value="Genomic_DNA"/>
</dbReference>
<gene>
    <name evidence="3" type="ORF">JAAARDRAFT_62740</name>
</gene>
<dbReference type="Gene3D" id="1.25.40.10">
    <property type="entry name" value="Tetratricopeptide repeat domain"/>
    <property type="match status" value="1"/>
</dbReference>
<dbReference type="AlphaFoldDB" id="A0A067PL25"/>
<evidence type="ECO:0000313" key="3">
    <source>
        <dbReference type="EMBL" id="KDQ51166.1"/>
    </source>
</evidence>
<dbReference type="OrthoDB" id="9991317at2759"/>
<dbReference type="SUPFAM" id="SSF48452">
    <property type="entry name" value="TPR-like"/>
    <property type="match status" value="1"/>
</dbReference>
<dbReference type="Pfam" id="PF12770">
    <property type="entry name" value="CHAT"/>
    <property type="match status" value="1"/>
</dbReference>
<keyword evidence="4" id="KW-1185">Reference proteome</keyword>
<dbReference type="InterPro" id="IPR011990">
    <property type="entry name" value="TPR-like_helical_dom_sf"/>
</dbReference>
<dbReference type="InParanoid" id="A0A067PL25"/>
<accession>A0A067PL25</accession>
<name>A0A067PL25_9AGAM</name>
<reference evidence="4" key="1">
    <citation type="journal article" date="2014" name="Proc. Natl. Acad. Sci. U.S.A.">
        <title>Extensive sampling of basidiomycete genomes demonstrates inadequacy of the white-rot/brown-rot paradigm for wood decay fungi.</title>
        <authorList>
            <person name="Riley R."/>
            <person name="Salamov A.A."/>
            <person name="Brown D.W."/>
            <person name="Nagy L.G."/>
            <person name="Floudas D."/>
            <person name="Held B.W."/>
            <person name="Levasseur A."/>
            <person name="Lombard V."/>
            <person name="Morin E."/>
            <person name="Otillar R."/>
            <person name="Lindquist E.A."/>
            <person name="Sun H."/>
            <person name="LaButti K.M."/>
            <person name="Schmutz J."/>
            <person name="Jabbour D."/>
            <person name="Luo H."/>
            <person name="Baker S.E."/>
            <person name="Pisabarro A.G."/>
            <person name="Walton J.D."/>
            <person name="Blanchette R.A."/>
            <person name="Henrissat B."/>
            <person name="Martin F."/>
            <person name="Cullen D."/>
            <person name="Hibbett D.S."/>
            <person name="Grigoriev I.V."/>
        </authorList>
    </citation>
    <scope>NUCLEOTIDE SEQUENCE [LARGE SCALE GENOMIC DNA]</scope>
    <source>
        <strain evidence="4">MUCL 33604</strain>
    </source>
</reference>
<evidence type="ECO:0000256" key="1">
    <source>
        <dbReference type="SAM" id="MobiDB-lite"/>
    </source>
</evidence>
<sequence length="1176" mass="132065">MTVDNDTGDRGEGEVHDSAPFVVDSSSEARASEDPPGWLQIMKNEVIAVLHFVRGVGFWLAYYMGRSNPANMDRCISSWQIVVRSLRKGHIGRRFVANSLGVAFDRRYHYSGDWEDVNASVEAFQDALNECPKMGSSRLLCLTNLGDALRTRYSHRRAAEDIKLSIGFLSEAFEHSHAGTRKLHLFTLPNWVRQLGGQRPYDSRHASMLTLGTAFRERFEHSGDPEDIRRALELLQGAFDLTPSGHPNRAFTLLDLALAYRAKFTKLGGLSNIDRAVELLEEALSLFRQTQRDRYIYLIDLGQVLEVRYLESGRMDDLQRALDLYEEVPALLPEGDPEYYLYLCFSAEAQLLRFQALGEVSDLHGSIRMLNEAVEMLPIDHARRGETVSMLCSALFARYYQFRVVTDLFRAIELYVHVLDLRPLGHPQRADTLVDLANVELLRYSTFDELEYLGRAISRLSEADGLLATDHPVRGIQETILAQAVLKRFALLDNTEDLARGVNLQHQALTHLSERHYWRDFTMSGLAEALLIRYRLSGKVEDLDEATEICQDILDDFCSPISPQRTQYLTQLGETLLSRYRARHHQTDLDGAMSAFHMAVTHPFSGSYVRLMTSVKWLAAINELSLHEQASLAYPLAINLVPRIMTNFAHLDSQRRLFWLDLVRDLPCNAALYALSSSGGPKQAVEWMEQGRSIFWAQGLKLRTNFDGLPKALRQKLLETAESLESSSEIRKTSLERAAGRSDYVVEKAADRRRELVDHFDELVRQARKIERFEHFLMPESFVRLSRVARNGPVVILFASAMLGCAAVVISPDRAEPIHVPLPSVTFQSLEAMAKRLRSAGKVSRGVVVENQHDFSDVEPVEARKMGVKTTWKKSNDVFEEVFEHMWTDIVSPIVRALELLKPAEMSQRPRLWWCPAGPFVFLPLHAAGLRFRQSDRDCTSDYVVSSYTPTLRALIDAQEDLARRPPITTKALLLAQPATPKLPSLPNTGHEIEMLSELFASEDLLRIRSDPSLAFTDSNSGVTVSEVIDKLPNASILHLACHGHQDDFNPLDSGFALQDGTLTVDKLIKCKTPTAFFAFLSACETASGDLSRGEESINLASAMLYVGFQSVVATMWPMGDSDGPVIAKCVYSKLLQEGGVIDPAVVAFAVDEGVRSLRDRGIAPSRWAPYIHMGA</sequence>
<dbReference type="HOGENOM" id="CLU_001305_0_1_1"/>
<evidence type="ECO:0000259" key="2">
    <source>
        <dbReference type="Pfam" id="PF12770"/>
    </source>
</evidence>
<dbReference type="InterPro" id="IPR024983">
    <property type="entry name" value="CHAT_dom"/>
</dbReference>
<feature type="compositionally biased region" description="Basic and acidic residues" evidence="1">
    <location>
        <begin position="7"/>
        <end position="17"/>
    </location>
</feature>
<feature type="domain" description="CHAT" evidence="2">
    <location>
        <begin position="886"/>
        <end position="1176"/>
    </location>
</feature>
<protein>
    <recommendedName>
        <fullName evidence="2">CHAT domain-containing protein</fullName>
    </recommendedName>
</protein>
<feature type="region of interest" description="Disordered" evidence="1">
    <location>
        <begin position="1"/>
        <end position="34"/>
    </location>
</feature>
<dbReference type="Proteomes" id="UP000027265">
    <property type="component" value="Unassembled WGS sequence"/>
</dbReference>
<evidence type="ECO:0000313" key="4">
    <source>
        <dbReference type="Proteomes" id="UP000027265"/>
    </source>
</evidence>
<organism evidence="3 4">
    <name type="scientific">Jaapia argillacea MUCL 33604</name>
    <dbReference type="NCBI Taxonomy" id="933084"/>
    <lineage>
        <taxon>Eukaryota</taxon>
        <taxon>Fungi</taxon>
        <taxon>Dikarya</taxon>
        <taxon>Basidiomycota</taxon>
        <taxon>Agaricomycotina</taxon>
        <taxon>Agaricomycetes</taxon>
        <taxon>Agaricomycetidae</taxon>
        <taxon>Jaapiales</taxon>
        <taxon>Jaapiaceae</taxon>
        <taxon>Jaapia</taxon>
    </lineage>
</organism>